<evidence type="ECO:0000256" key="1">
    <source>
        <dbReference type="SAM" id="MobiDB-lite"/>
    </source>
</evidence>
<dbReference type="OrthoDB" id="1290296at2759"/>
<reference evidence="4" key="2">
    <citation type="submission" date="2025-08" db="UniProtKB">
        <authorList>
            <consortium name="RefSeq"/>
        </authorList>
    </citation>
    <scope>IDENTIFICATION</scope>
    <source>
        <tissue evidence="4">Leaf</tissue>
    </source>
</reference>
<evidence type="ECO:0000259" key="2">
    <source>
        <dbReference type="Pfam" id="PF05678"/>
    </source>
</evidence>
<accession>A0A1S3XYJ6</accession>
<sequence length="156" mass="17822">MSPPLKINRDSCHIKKPSFEQQQRNPVIIYTHSPKIIRTHPRDFMALVQKLTGFSRSEKDLSSSPKSEPNNYHDYNGNNDFKGGVFANVENNSISYNNAGNIQLVSEIKDTNSENDNHNDFGDITDQADFLCSAQSLFNYTDSLFFMPSMKEFPDY</sequence>
<dbReference type="STRING" id="4097.A0A1S3XYJ6"/>
<feature type="region of interest" description="Disordered" evidence="1">
    <location>
        <begin position="57"/>
        <end position="77"/>
    </location>
</feature>
<gene>
    <name evidence="4" type="primary">LOC107770042</name>
</gene>
<keyword evidence="3" id="KW-1185">Reference proteome</keyword>
<protein>
    <submittedName>
        <fullName evidence="4">Uncharacterized protein LOC107770042</fullName>
    </submittedName>
    <submittedName>
        <fullName evidence="4">VQ motif-containing protein 20-like</fullName>
    </submittedName>
</protein>
<dbReference type="GeneID" id="107770042"/>
<organism evidence="3 4">
    <name type="scientific">Nicotiana tabacum</name>
    <name type="common">Common tobacco</name>
    <dbReference type="NCBI Taxonomy" id="4097"/>
    <lineage>
        <taxon>Eukaryota</taxon>
        <taxon>Viridiplantae</taxon>
        <taxon>Streptophyta</taxon>
        <taxon>Embryophyta</taxon>
        <taxon>Tracheophyta</taxon>
        <taxon>Spermatophyta</taxon>
        <taxon>Magnoliopsida</taxon>
        <taxon>eudicotyledons</taxon>
        <taxon>Gunneridae</taxon>
        <taxon>Pentapetalae</taxon>
        <taxon>asterids</taxon>
        <taxon>lamiids</taxon>
        <taxon>Solanales</taxon>
        <taxon>Solanaceae</taxon>
        <taxon>Nicotianoideae</taxon>
        <taxon>Nicotianeae</taxon>
        <taxon>Nicotiana</taxon>
    </lineage>
</organism>
<proteinExistence type="predicted"/>
<dbReference type="AlphaFoldDB" id="A0A1S3XYJ6"/>
<dbReference type="Pfam" id="PF05678">
    <property type="entry name" value="VQ"/>
    <property type="match status" value="1"/>
</dbReference>
<dbReference type="OMA" id="IRTHPRD"/>
<dbReference type="PANTHER" id="PTHR33143">
    <property type="entry name" value="F16F4.1 PROTEIN-RELATED"/>
    <property type="match status" value="1"/>
</dbReference>
<dbReference type="InterPro" id="IPR039607">
    <property type="entry name" value="VQ_8/17/18/20/21/25"/>
</dbReference>
<name>A0A1S3XYJ6_TOBAC</name>
<dbReference type="GO" id="GO:0005634">
    <property type="term" value="C:nucleus"/>
    <property type="evidence" value="ECO:0000318"/>
    <property type="project" value="GO_Central"/>
</dbReference>
<feature type="domain" description="VQ" evidence="2">
    <location>
        <begin position="31"/>
        <end position="53"/>
    </location>
</feature>
<dbReference type="KEGG" id="nta:107770042"/>
<dbReference type="InterPro" id="IPR008889">
    <property type="entry name" value="VQ"/>
</dbReference>
<dbReference type="RefSeq" id="XP_016444787.1">
    <property type="nucleotide sequence ID" value="XM_016589301.1"/>
</dbReference>
<reference evidence="3" key="1">
    <citation type="journal article" date="2014" name="Nat. Commun.">
        <title>The tobacco genome sequence and its comparison with those of tomato and potato.</title>
        <authorList>
            <person name="Sierro N."/>
            <person name="Battey J.N."/>
            <person name="Ouadi S."/>
            <person name="Bakaher N."/>
            <person name="Bovet L."/>
            <person name="Willig A."/>
            <person name="Goepfert S."/>
            <person name="Peitsch M.C."/>
            <person name="Ivanov N.V."/>
        </authorList>
    </citation>
    <scope>NUCLEOTIDE SEQUENCE [LARGE SCALE GENOMIC DNA]</scope>
</reference>
<evidence type="ECO:0000313" key="4">
    <source>
        <dbReference type="RefSeq" id="XP_016444787.1"/>
    </source>
</evidence>
<dbReference type="PaxDb" id="4097-A0A1S3XYJ6"/>
<evidence type="ECO:0000313" key="3">
    <source>
        <dbReference type="Proteomes" id="UP000790787"/>
    </source>
</evidence>
<dbReference type="PANTHER" id="PTHR33143:SF6">
    <property type="entry name" value="OS08G0102900 PROTEIN"/>
    <property type="match status" value="1"/>
</dbReference>
<dbReference type="Proteomes" id="UP000790787">
    <property type="component" value="Chromosome 4"/>
</dbReference>